<dbReference type="EMBL" id="CP035485">
    <property type="protein sequence ID" value="QDI91030.1"/>
    <property type="molecule type" value="Genomic_DNA"/>
</dbReference>
<protein>
    <submittedName>
        <fullName evidence="9">Rod shape-determining protein MreD</fullName>
    </submittedName>
</protein>
<dbReference type="Pfam" id="PF04093">
    <property type="entry name" value="MreD"/>
    <property type="match status" value="1"/>
</dbReference>
<keyword evidence="4 8" id="KW-0812">Transmembrane</keyword>
<feature type="transmembrane region" description="Helical" evidence="8">
    <location>
        <begin position="67"/>
        <end position="86"/>
    </location>
</feature>
<accession>A0A514LGQ6</accession>
<evidence type="ECO:0000256" key="7">
    <source>
        <dbReference type="ARBA" id="ARBA00023136"/>
    </source>
</evidence>
<comment type="subcellular location">
    <subcellularLocation>
        <location evidence="1">Cell membrane</location>
        <topology evidence="1">Multi-pass membrane protein</topology>
    </subcellularLocation>
</comment>
<dbReference type="GO" id="GO:0005886">
    <property type="term" value="C:plasma membrane"/>
    <property type="evidence" value="ECO:0007669"/>
    <property type="project" value="UniProtKB-SubCell"/>
</dbReference>
<feature type="transmembrane region" description="Helical" evidence="8">
    <location>
        <begin position="6"/>
        <end position="25"/>
    </location>
</feature>
<keyword evidence="3" id="KW-1003">Cell membrane</keyword>
<organism evidence="9 10">
    <name type="scientific">Salicibibacter halophilus</name>
    <dbReference type="NCBI Taxonomy" id="2502791"/>
    <lineage>
        <taxon>Bacteria</taxon>
        <taxon>Bacillati</taxon>
        <taxon>Bacillota</taxon>
        <taxon>Bacilli</taxon>
        <taxon>Bacillales</taxon>
        <taxon>Bacillaceae</taxon>
        <taxon>Salicibibacter</taxon>
    </lineage>
</organism>
<evidence type="ECO:0000256" key="2">
    <source>
        <dbReference type="ARBA" id="ARBA00007776"/>
    </source>
</evidence>
<evidence type="ECO:0000256" key="8">
    <source>
        <dbReference type="SAM" id="Phobius"/>
    </source>
</evidence>
<dbReference type="OrthoDB" id="1653857at2"/>
<evidence type="ECO:0000313" key="10">
    <source>
        <dbReference type="Proteomes" id="UP000319756"/>
    </source>
</evidence>
<gene>
    <name evidence="9" type="primary">mreD</name>
    <name evidence="9" type="ORF">EPH95_07405</name>
</gene>
<keyword evidence="5" id="KW-0133">Cell shape</keyword>
<dbReference type="InterPro" id="IPR007227">
    <property type="entry name" value="Cell_shape_determining_MreD"/>
</dbReference>
<evidence type="ECO:0000256" key="6">
    <source>
        <dbReference type="ARBA" id="ARBA00022989"/>
    </source>
</evidence>
<evidence type="ECO:0000256" key="4">
    <source>
        <dbReference type="ARBA" id="ARBA00022692"/>
    </source>
</evidence>
<name>A0A514LGQ6_9BACI</name>
<feature type="transmembrane region" description="Helical" evidence="8">
    <location>
        <begin position="98"/>
        <end position="118"/>
    </location>
</feature>
<keyword evidence="10" id="KW-1185">Reference proteome</keyword>
<feature type="transmembrane region" description="Helical" evidence="8">
    <location>
        <begin position="138"/>
        <end position="156"/>
    </location>
</feature>
<evidence type="ECO:0000313" key="9">
    <source>
        <dbReference type="EMBL" id="QDI91030.1"/>
    </source>
</evidence>
<dbReference type="GO" id="GO:0008360">
    <property type="term" value="P:regulation of cell shape"/>
    <property type="evidence" value="ECO:0007669"/>
    <property type="project" value="UniProtKB-KW"/>
</dbReference>
<comment type="similarity">
    <text evidence="2">Belongs to the MreD family.</text>
</comment>
<evidence type="ECO:0000256" key="1">
    <source>
        <dbReference type="ARBA" id="ARBA00004651"/>
    </source>
</evidence>
<keyword evidence="6 8" id="KW-1133">Transmembrane helix</keyword>
<sequence>MMRYLLPVLIAVVFLIEGTWFQVLVPPTDEFVWVPRFVFVMIVIISIYKGAMTGLMYGGITGLFQDVVYSSLIGVYMFSYGFLAYLGGVSYESVKNRLMLMVLVIVLAVSGLELLTYGIYQGIGYTSVPFGDFAWQRWLPSVLLNGAFGILILFPLRKIFAKLEREDRFKNRSL</sequence>
<feature type="transmembrane region" description="Helical" evidence="8">
    <location>
        <begin position="37"/>
        <end position="61"/>
    </location>
</feature>
<dbReference type="Proteomes" id="UP000319756">
    <property type="component" value="Chromosome"/>
</dbReference>
<dbReference type="AlphaFoldDB" id="A0A514LGQ6"/>
<evidence type="ECO:0000256" key="3">
    <source>
        <dbReference type="ARBA" id="ARBA00022475"/>
    </source>
</evidence>
<keyword evidence="7 8" id="KW-0472">Membrane</keyword>
<dbReference type="NCBIfam" id="TIGR03426">
    <property type="entry name" value="shape_MreD"/>
    <property type="match status" value="1"/>
</dbReference>
<dbReference type="KEGG" id="sale:EPH95_07405"/>
<evidence type="ECO:0000256" key="5">
    <source>
        <dbReference type="ARBA" id="ARBA00022960"/>
    </source>
</evidence>
<reference evidence="10" key="1">
    <citation type="submission" date="2019-01" db="EMBL/GenBank/DDBJ databases">
        <title>Genomic analysis of Salicibibacter sp. NKC3-5.</title>
        <authorList>
            <person name="Oh Y.J."/>
        </authorList>
    </citation>
    <scope>NUCLEOTIDE SEQUENCE [LARGE SCALE GENOMIC DNA]</scope>
    <source>
        <strain evidence="10">NKC3-5</strain>
    </source>
</reference>
<proteinExistence type="inferred from homology"/>